<dbReference type="EMBL" id="JACETU010000011">
    <property type="protein sequence ID" value="KAF7416171.1"/>
    <property type="molecule type" value="Genomic_DNA"/>
</dbReference>
<dbReference type="Proteomes" id="UP000623687">
    <property type="component" value="Unassembled WGS sequence"/>
</dbReference>
<protein>
    <submittedName>
        <fullName evidence="2">Uncharacterized protein</fullName>
    </submittedName>
</protein>
<name>A0A8H7DKG5_PLEOS</name>
<gene>
    <name evidence="2" type="ORF">PC9H_002434</name>
</gene>
<keyword evidence="3" id="KW-1185">Reference proteome</keyword>
<dbReference type="AlphaFoldDB" id="A0A8H7DKG5"/>
<dbReference type="GeneID" id="59372275"/>
<dbReference type="VEuPathDB" id="FungiDB:PC9H_002434"/>
<accession>A0A8H7DKG5</accession>
<evidence type="ECO:0000313" key="3">
    <source>
        <dbReference type="Proteomes" id="UP000623687"/>
    </source>
</evidence>
<comment type="caution">
    <text evidence="2">The sequence shown here is derived from an EMBL/GenBank/DDBJ whole genome shotgun (WGS) entry which is preliminary data.</text>
</comment>
<reference evidence="2" key="1">
    <citation type="submission" date="2019-07" db="EMBL/GenBank/DDBJ databases">
        <authorList>
            <person name="Palmer J.M."/>
        </authorList>
    </citation>
    <scope>NUCLEOTIDE SEQUENCE</scope>
    <source>
        <strain evidence="2">PC9</strain>
    </source>
</reference>
<evidence type="ECO:0000256" key="1">
    <source>
        <dbReference type="SAM" id="MobiDB-lite"/>
    </source>
</evidence>
<feature type="compositionally biased region" description="Polar residues" evidence="1">
    <location>
        <begin position="8"/>
        <end position="25"/>
    </location>
</feature>
<dbReference type="OrthoDB" id="10355229at2759"/>
<sequence length="310" mass="34517">MVKKKAASSGSKPTSAPSNTPQAPSDEQPKKSMARELLQRAFDGLSAFRNLTSRLVLSTEEKPVGFSSVKPHMLDELDICVGHLNFDMEKLLDIAATRHISERFKLDQTYVRSAGLSTKEQLASIASANYLFKSIFHTDLSNILKNSFDVKISPELTIPEGIHKSPKTGVQYTFHGVADFVTFLVQQTEDLDARDIKDLLSVEAISGGNLVVVEIKSSQTAFHAPHLAEAMAQAVMASQHTRSELGSSYSSKFCLYQPETRTCYLSPILKAETHGAAAILTVLEEWVWYSNNMNSRKELWKLRLNRRQKV</sequence>
<feature type="region of interest" description="Disordered" evidence="1">
    <location>
        <begin position="1"/>
        <end position="32"/>
    </location>
</feature>
<organism evidence="2 3">
    <name type="scientific">Pleurotus ostreatus</name>
    <name type="common">Oyster mushroom</name>
    <name type="synonym">White-rot fungus</name>
    <dbReference type="NCBI Taxonomy" id="5322"/>
    <lineage>
        <taxon>Eukaryota</taxon>
        <taxon>Fungi</taxon>
        <taxon>Dikarya</taxon>
        <taxon>Basidiomycota</taxon>
        <taxon>Agaricomycotina</taxon>
        <taxon>Agaricomycetes</taxon>
        <taxon>Agaricomycetidae</taxon>
        <taxon>Agaricales</taxon>
        <taxon>Pleurotineae</taxon>
        <taxon>Pleurotaceae</taxon>
        <taxon>Pleurotus</taxon>
    </lineage>
</organism>
<dbReference type="RefSeq" id="XP_036625718.1">
    <property type="nucleotide sequence ID" value="XM_036772072.1"/>
</dbReference>
<evidence type="ECO:0000313" key="2">
    <source>
        <dbReference type="EMBL" id="KAF7416171.1"/>
    </source>
</evidence>
<proteinExistence type="predicted"/>